<feature type="compositionally biased region" description="Basic and acidic residues" evidence="4">
    <location>
        <begin position="346"/>
        <end position="416"/>
    </location>
</feature>
<dbReference type="PANTHER" id="PTHR11071:SF292">
    <property type="entry name" value="PEPTIDYL-PROLYL CIS-TRANS ISOMERASE G"/>
    <property type="match status" value="1"/>
</dbReference>
<organism evidence="6 7">
    <name type="scientific">Sciurus carolinensis</name>
    <name type="common">Eastern gray squirrel</name>
    <dbReference type="NCBI Taxonomy" id="30640"/>
    <lineage>
        <taxon>Eukaryota</taxon>
        <taxon>Metazoa</taxon>
        <taxon>Chordata</taxon>
        <taxon>Craniata</taxon>
        <taxon>Vertebrata</taxon>
        <taxon>Euteleostomi</taxon>
        <taxon>Mammalia</taxon>
        <taxon>Eutheria</taxon>
        <taxon>Euarchontoglires</taxon>
        <taxon>Glires</taxon>
        <taxon>Rodentia</taxon>
        <taxon>Sciuromorpha</taxon>
        <taxon>Sciuridae</taxon>
        <taxon>Sciurinae</taxon>
        <taxon>Sciurini</taxon>
        <taxon>Sciurus</taxon>
    </lineage>
</organism>
<evidence type="ECO:0000256" key="3">
    <source>
        <dbReference type="ARBA" id="ARBA00023235"/>
    </source>
</evidence>
<keyword evidence="2" id="KW-0697">Rotamase</keyword>
<dbReference type="InterPro" id="IPR029000">
    <property type="entry name" value="Cyclophilin-like_dom_sf"/>
</dbReference>
<evidence type="ECO:0000259" key="5">
    <source>
        <dbReference type="PROSITE" id="PS50072"/>
    </source>
</evidence>
<gene>
    <name evidence="6" type="ORF">SUZIE_210370</name>
</gene>
<dbReference type="PANTHER" id="PTHR11071">
    <property type="entry name" value="PEPTIDYL-PROLYL CIS-TRANS ISOMERASE"/>
    <property type="match status" value="1"/>
</dbReference>
<protein>
    <recommendedName>
        <fullName evidence="1">peptidylprolyl isomerase</fullName>
        <ecNumber evidence="1">5.2.1.8</ecNumber>
    </recommendedName>
</protein>
<evidence type="ECO:0000256" key="4">
    <source>
        <dbReference type="SAM" id="MobiDB-lite"/>
    </source>
</evidence>
<evidence type="ECO:0000256" key="2">
    <source>
        <dbReference type="ARBA" id="ARBA00023110"/>
    </source>
</evidence>
<feature type="compositionally biased region" description="Basic and acidic residues" evidence="4">
    <location>
        <begin position="259"/>
        <end position="277"/>
    </location>
</feature>
<feature type="compositionally biased region" description="Basic and acidic residues" evidence="4">
    <location>
        <begin position="315"/>
        <end position="335"/>
    </location>
</feature>
<feature type="compositionally biased region" description="Basic residues" evidence="4">
    <location>
        <begin position="195"/>
        <end position="220"/>
    </location>
</feature>
<dbReference type="Pfam" id="PF00160">
    <property type="entry name" value="Pro_isomerase"/>
    <property type="match status" value="1"/>
</dbReference>
<dbReference type="PRINTS" id="PR00153">
    <property type="entry name" value="CSAPPISMRASE"/>
</dbReference>
<dbReference type="PROSITE" id="PS00170">
    <property type="entry name" value="CSA_PPIASE_1"/>
    <property type="match status" value="1"/>
</dbReference>
<evidence type="ECO:0000313" key="6">
    <source>
        <dbReference type="EMBL" id="MBZ3890921.1"/>
    </source>
</evidence>
<dbReference type="InterPro" id="IPR002130">
    <property type="entry name" value="Cyclophilin-type_PPIase_dom"/>
</dbReference>
<dbReference type="GO" id="GO:0005739">
    <property type="term" value="C:mitochondrion"/>
    <property type="evidence" value="ECO:0007669"/>
    <property type="project" value="TreeGrafter"/>
</dbReference>
<dbReference type="Proteomes" id="UP001166674">
    <property type="component" value="Unassembled WGS sequence"/>
</dbReference>
<keyword evidence="3 6" id="KW-0413">Isomerase</keyword>
<feature type="compositionally biased region" description="Basic residues" evidence="4">
    <location>
        <begin position="417"/>
        <end position="430"/>
    </location>
</feature>
<dbReference type="PROSITE" id="PS50072">
    <property type="entry name" value="CSA_PPIASE_2"/>
    <property type="match status" value="1"/>
</dbReference>
<dbReference type="AlphaFoldDB" id="A0AA41NIG5"/>
<keyword evidence="7" id="KW-1185">Reference proteome</keyword>
<dbReference type="Gene3D" id="2.40.100.10">
    <property type="entry name" value="Cyclophilin-like"/>
    <property type="match status" value="1"/>
</dbReference>
<evidence type="ECO:0000313" key="7">
    <source>
        <dbReference type="Proteomes" id="UP001166674"/>
    </source>
</evidence>
<dbReference type="GO" id="GO:0016018">
    <property type="term" value="F:cyclosporin A binding"/>
    <property type="evidence" value="ECO:0007669"/>
    <property type="project" value="TreeGrafter"/>
</dbReference>
<name>A0AA41NIG5_SCICA</name>
<comment type="caution">
    <text evidence="6">The sequence shown here is derived from an EMBL/GenBank/DDBJ whole genome shotgun (WGS) entry which is preliminary data.</text>
</comment>
<dbReference type="SUPFAM" id="SSF50891">
    <property type="entry name" value="Cyclophilin-like"/>
    <property type="match status" value="1"/>
</dbReference>
<feature type="compositionally biased region" description="Basic residues" evidence="4">
    <location>
        <begin position="296"/>
        <end position="314"/>
    </location>
</feature>
<dbReference type="EC" id="5.2.1.8" evidence="1"/>
<feature type="compositionally biased region" description="Basic residues" evidence="4">
    <location>
        <begin position="149"/>
        <end position="160"/>
    </location>
</feature>
<feature type="domain" description="PPIase cyclophilin-type" evidence="5">
    <location>
        <begin position="11"/>
        <end position="143"/>
    </location>
</feature>
<feature type="region of interest" description="Disordered" evidence="4">
    <location>
        <begin position="149"/>
        <end position="503"/>
    </location>
</feature>
<feature type="compositionally biased region" description="Basic and acidic residues" evidence="4">
    <location>
        <begin position="431"/>
        <end position="503"/>
    </location>
</feature>
<reference evidence="6" key="1">
    <citation type="submission" date="2020-03" db="EMBL/GenBank/DDBJ databases">
        <title>Studies in the Genomics of Life Span.</title>
        <authorList>
            <person name="Glass D."/>
        </authorList>
    </citation>
    <scope>NUCLEOTIDE SEQUENCE</scope>
    <source>
        <strain evidence="6">SUZIE</strain>
        <tissue evidence="6">Muscle</tissue>
    </source>
</reference>
<evidence type="ECO:0000256" key="1">
    <source>
        <dbReference type="ARBA" id="ARBA00013194"/>
    </source>
</evidence>
<feature type="compositionally biased region" description="Low complexity" evidence="4">
    <location>
        <begin position="161"/>
        <end position="183"/>
    </location>
</feature>
<accession>A0AA41NIG5</accession>
<sequence>MGIKVQRPRCFFDIAINNQPGEKGTGKSTQKPLHYKSCLFHRVVKDFMVQGGDFSEGNGRGGESIYGGFFEDENESFAVKHNKEFLLSMANRGKDTNGSQFFMHHVVFGQVISGQEVVREIENQKTDAASKPFAEVRILSCGELIPKSKVKKEEKKRHKSSSSSSSSSSDSDSSSDSQSSSDSSDSESASEEKSKKRKKKHRKNSRKHKKEKKKRKKSKKSPSSESEVENLEAQPQSTVRPEEIPPIPENRFLMRKSPPKTDDKERKNRERERERECNLPNSQPASYQRRLLVTRSGRKIKGRGPRRYRTPSRSRSRDRFRRSETPPHWRQEMQRAQRMRVSSGERWIKGDKSELNEVKENQRSPVRVKERKITDHRHVSESPNRKNEKEKKVKDHKSNSKERDIRRNSEKDDKCNKNKVKKRGKSKSRSKSKEKSKSKERDPKHNRHEEKRMRSRSKEDEKTRSSVEKENQKSKGQENDHVHDKNKKFDHESSPGTDEDKSG</sequence>
<proteinExistence type="predicted"/>
<dbReference type="EMBL" id="JAATJV010444100">
    <property type="protein sequence ID" value="MBZ3890921.1"/>
    <property type="molecule type" value="Genomic_DNA"/>
</dbReference>
<dbReference type="InterPro" id="IPR020892">
    <property type="entry name" value="Cyclophilin-type_PPIase_CS"/>
</dbReference>
<dbReference type="GO" id="GO:0006457">
    <property type="term" value="P:protein folding"/>
    <property type="evidence" value="ECO:0007669"/>
    <property type="project" value="InterPro"/>
</dbReference>
<dbReference type="GO" id="GO:0003755">
    <property type="term" value="F:peptidyl-prolyl cis-trans isomerase activity"/>
    <property type="evidence" value="ECO:0007669"/>
    <property type="project" value="UniProtKB-KW"/>
</dbReference>